<keyword evidence="1" id="KW-0808">Transferase</keyword>
<comment type="caution">
    <text evidence="1">The sequence shown here is derived from an EMBL/GenBank/DDBJ whole genome shotgun (WGS) entry which is preliminary data.</text>
</comment>
<keyword evidence="1" id="KW-0489">Methyltransferase</keyword>
<proteinExistence type="predicted"/>
<evidence type="ECO:0000313" key="1">
    <source>
        <dbReference type="EMBL" id="KAI4858969.1"/>
    </source>
</evidence>
<dbReference type="Proteomes" id="UP001497700">
    <property type="component" value="Unassembled WGS sequence"/>
</dbReference>
<reference evidence="1 2" key="1">
    <citation type="journal article" date="2022" name="New Phytol.">
        <title>Ecological generalism drives hyperdiversity of secondary metabolite gene clusters in xylarialean endophytes.</title>
        <authorList>
            <person name="Franco M.E.E."/>
            <person name="Wisecaver J.H."/>
            <person name="Arnold A.E."/>
            <person name="Ju Y.M."/>
            <person name="Slot J.C."/>
            <person name="Ahrendt S."/>
            <person name="Moore L.P."/>
            <person name="Eastman K.E."/>
            <person name="Scott K."/>
            <person name="Konkel Z."/>
            <person name="Mondo S.J."/>
            <person name="Kuo A."/>
            <person name="Hayes R.D."/>
            <person name="Haridas S."/>
            <person name="Andreopoulos B."/>
            <person name="Riley R."/>
            <person name="LaButti K."/>
            <person name="Pangilinan J."/>
            <person name="Lipzen A."/>
            <person name="Amirebrahimi M."/>
            <person name="Yan J."/>
            <person name="Adam C."/>
            <person name="Keymanesh K."/>
            <person name="Ng V."/>
            <person name="Louie K."/>
            <person name="Northen T."/>
            <person name="Drula E."/>
            <person name="Henrissat B."/>
            <person name="Hsieh H.M."/>
            <person name="Youens-Clark K."/>
            <person name="Lutzoni F."/>
            <person name="Miadlikowska J."/>
            <person name="Eastwood D.C."/>
            <person name="Hamelin R.C."/>
            <person name="Grigoriev I.V."/>
            <person name="U'Ren J.M."/>
        </authorList>
    </citation>
    <scope>NUCLEOTIDE SEQUENCE [LARGE SCALE GENOMIC DNA]</scope>
    <source>
        <strain evidence="1 2">CBS 119005</strain>
    </source>
</reference>
<organism evidence="1 2">
    <name type="scientific">Hypoxylon rubiginosum</name>
    <dbReference type="NCBI Taxonomy" id="110542"/>
    <lineage>
        <taxon>Eukaryota</taxon>
        <taxon>Fungi</taxon>
        <taxon>Dikarya</taxon>
        <taxon>Ascomycota</taxon>
        <taxon>Pezizomycotina</taxon>
        <taxon>Sordariomycetes</taxon>
        <taxon>Xylariomycetidae</taxon>
        <taxon>Xylariales</taxon>
        <taxon>Hypoxylaceae</taxon>
        <taxon>Hypoxylon</taxon>
    </lineage>
</organism>
<sequence length="262" mass="29328">MAINFLQRLNSYLGPIAPLRYAIWALYVTMWDAIRSHGLSAIAGTAKWRDEAFVLWFRTLSPHFIRMENSTVVPELVASAEGIVLELGPGLGNQIPSFNQGKIHHIYGVEINGSFIPDLLAKAAECGLEGKYTAIHCGVEDTDVLEKHGIKPGSIDTIVSMQVFCSAPQPEAVAKEMYRLLKPGGKLIFWEHRRSDDPVTRIVQYFWNFPWSFLAGCNLNRDLAPIIKSAGAWENIDSVDEKSQPWEMLPRVWGVLVKPGRP</sequence>
<gene>
    <name evidence="1" type="ORF">F4820DRAFT_462861</name>
</gene>
<protein>
    <submittedName>
        <fullName evidence="1">S-adenosyl-L-methionine-dependent methyltransferase</fullName>
    </submittedName>
</protein>
<dbReference type="EMBL" id="MU393668">
    <property type="protein sequence ID" value="KAI4858969.1"/>
    <property type="molecule type" value="Genomic_DNA"/>
</dbReference>
<name>A0ACB9YHS8_9PEZI</name>
<accession>A0ACB9YHS8</accession>
<evidence type="ECO:0000313" key="2">
    <source>
        <dbReference type="Proteomes" id="UP001497700"/>
    </source>
</evidence>
<keyword evidence="2" id="KW-1185">Reference proteome</keyword>